<dbReference type="GO" id="GO:0051082">
    <property type="term" value="F:unfolded protein binding"/>
    <property type="evidence" value="ECO:0007669"/>
    <property type="project" value="TreeGrafter"/>
</dbReference>
<dbReference type="GO" id="GO:0036498">
    <property type="term" value="P:IRE1-mediated unfolded protein response"/>
    <property type="evidence" value="ECO:0007669"/>
    <property type="project" value="TreeGrafter"/>
</dbReference>
<reference evidence="3" key="1">
    <citation type="submission" date="2025-08" db="UniProtKB">
        <authorList>
            <consortium name="RefSeq"/>
        </authorList>
    </citation>
    <scope>IDENTIFICATION</scope>
</reference>
<feature type="domain" description="Protein kinase" evidence="1">
    <location>
        <begin position="102"/>
        <end position="379"/>
    </location>
</feature>
<dbReference type="Gene3D" id="1.10.510.10">
    <property type="entry name" value="Transferase(Phosphotransferase) domain 1"/>
    <property type="match status" value="1"/>
</dbReference>
<gene>
    <name evidence="3" type="primary">LOC117534410</name>
</gene>
<dbReference type="AlphaFoldDB" id="A0A6P8SUA8"/>
<dbReference type="InterPro" id="IPR000719">
    <property type="entry name" value="Prot_kinase_dom"/>
</dbReference>
<dbReference type="PROSITE" id="PS50011">
    <property type="entry name" value="PROTEIN_KINASE_DOM"/>
    <property type="match status" value="1"/>
</dbReference>
<dbReference type="Pfam" id="PF00069">
    <property type="entry name" value="Pkinase"/>
    <property type="match status" value="1"/>
</dbReference>
<dbReference type="GO" id="GO:1990604">
    <property type="term" value="C:IRE1-TRAF2-ASK1 complex"/>
    <property type="evidence" value="ECO:0007669"/>
    <property type="project" value="TreeGrafter"/>
</dbReference>
<dbReference type="OrthoDB" id="63989at2759"/>
<dbReference type="PROSITE" id="PS00108">
    <property type="entry name" value="PROTEIN_KINASE_ST"/>
    <property type="match status" value="1"/>
</dbReference>
<keyword evidence="2" id="KW-1185">Reference proteome</keyword>
<name>A0A6P8SUA8_GYMAC</name>
<dbReference type="GO" id="GO:0005524">
    <property type="term" value="F:ATP binding"/>
    <property type="evidence" value="ECO:0007669"/>
    <property type="project" value="InterPro"/>
</dbReference>
<dbReference type="PANTHER" id="PTHR13954:SF28">
    <property type="match status" value="1"/>
</dbReference>
<accession>A0A6P8SUA8</accession>
<evidence type="ECO:0000313" key="2">
    <source>
        <dbReference type="Proteomes" id="UP000515161"/>
    </source>
</evidence>
<evidence type="ECO:0000313" key="3">
    <source>
        <dbReference type="RefSeq" id="XP_034054494.1"/>
    </source>
</evidence>
<dbReference type="InterPro" id="IPR011009">
    <property type="entry name" value="Kinase-like_dom_sf"/>
</dbReference>
<sequence>MEHTSTRITLLLGQLSLEQTDYKDILEELFMITRKTKGTTDWDPKLNAAVCKAIAPFVSQDYSDDIRAVIYDIYKHVLSGGHVDTTMSSIRHKGPHISKRWKEQLEKLGSTDESEVTRIGSMKYVNKDEFRIAVGNNGTEVFLGLRDDGTEIAIKKVTRCNYEVLKNEEGFLRLPGLKHPSIVRYIDQSEDDNFGYLGLELCEYTLEEYIKTLDDIHLRKQLVFEVLDSLRVLHCRDPPILHRDLKPQNVLIDIKGRAQLADFGISRRLPKGQTTYCTGKAGTKGWMAKETLSEDDETKIPYKSSSDIQVAGMLMYYILSGGRHPFGEKSYERENNIVTGNYTLDHVQDVLAKDLIEWMIDAEPKNRPKVEECLNHPFFWKHY</sequence>
<dbReference type="GeneID" id="117534410"/>
<dbReference type="InterPro" id="IPR045133">
    <property type="entry name" value="IRE1/2-like"/>
</dbReference>
<dbReference type="KEGG" id="gacu:117534410"/>
<protein>
    <submittedName>
        <fullName evidence="3">Serine/threonine-protein kinase/endoribonuclease IRE1-like</fullName>
    </submittedName>
</protein>
<dbReference type="SUPFAM" id="SSF56112">
    <property type="entry name" value="Protein kinase-like (PK-like)"/>
    <property type="match status" value="1"/>
</dbReference>
<dbReference type="SMART" id="SM00220">
    <property type="entry name" value="S_TKc"/>
    <property type="match status" value="1"/>
</dbReference>
<feature type="non-terminal residue" evidence="3">
    <location>
        <position position="383"/>
    </location>
</feature>
<dbReference type="GO" id="GO:0004674">
    <property type="term" value="F:protein serine/threonine kinase activity"/>
    <property type="evidence" value="ECO:0007669"/>
    <property type="project" value="InterPro"/>
</dbReference>
<dbReference type="Proteomes" id="UP000515161">
    <property type="component" value="Unplaced"/>
</dbReference>
<dbReference type="InParanoid" id="A0A6P8SUA8"/>
<proteinExistence type="predicted"/>
<dbReference type="PANTHER" id="PTHR13954">
    <property type="entry name" value="IRE1-RELATED"/>
    <property type="match status" value="1"/>
</dbReference>
<dbReference type="InterPro" id="IPR008271">
    <property type="entry name" value="Ser/Thr_kinase_AS"/>
</dbReference>
<evidence type="ECO:0000259" key="1">
    <source>
        <dbReference type="PROSITE" id="PS50011"/>
    </source>
</evidence>
<dbReference type="RefSeq" id="XP_034054494.1">
    <property type="nucleotide sequence ID" value="XM_034198603.1"/>
</dbReference>
<dbReference type="GO" id="GO:0070059">
    <property type="term" value="P:intrinsic apoptotic signaling pathway in response to endoplasmic reticulum stress"/>
    <property type="evidence" value="ECO:0007669"/>
    <property type="project" value="TreeGrafter"/>
</dbReference>
<dbReference type="GO" id="GO:0004521">
    <property type="term" value="F:RNA endonuclease activity"/>
    <property type="evidence" value="ECO:0007669"/>
    <property type="project" value="InterPro"/>
</dbReference>
<organism evidence="2 3">
    <name type="scientific">Gymnodraco acuticeps</name>
    <name type="common">Antarctic dragonfish</name>
    <dbReference type="NCBI Taxonomy" id="8218"/>
    <lineage>
        <taxon>Eukaryota</taxon>
        <taxon>Metazoa</taxon>
        <taxon>Chordata</taxon>
        <taxon>Craniata</taxon>
        <taxon>Vertebrata</taxon>
        <taxon>Euteleostomi</taxon>
        <taxon>Actinopterygii</taxon>
        <taxon>Neopterygii</taxon>
        <taxon>Teleostei</taxon>
        <taxon>Neoteleostei</taxon>
        <taxon>Acanthomorphata</taxon>
        <taxon>Eupercaria</taxon>
        <taxon>Perciformes</taxon>
        <taxon>Notothenioidei</taxon>
        <taxon>Bathydraconidae</taxon>
        <taxon>Gymnodraco</taxon>
    </lineage>
</organism>